<keyword evidence="2" id="KW-1185">Reference proteome</keyword>
<dbReference type="EMBL" id="LXQA010246094">
    <property type="protein sequence ID" value="MCI37576.1"/>
    <property type="molecule type" value="Genomic_DNA"/>
</dbReference>
<dbReference type="PANTHER" id="PTHR34457:SF3">
    <property type="entry name" value="PROTEIN TIC236, CHLOROPLASTIC"/>
    <property type="match status" value="1"/>
</dbReference>
<proteinExistence type="predicted"/>
<dbReference type="AlphaFoldDB" id="A0A392RPU9"/>
<accession>A0A392RPU9</accession>
<evidence type="ECO:0000313" key="2">
    <source>
        <dbReference type="Proteomes" id="UP000265520"/>
    </source>
</evidence>
<sequence>VHADGTLLGHKTNLHFAVLNFPVSLVPTVAQLVESTATGSVHSLGPPLAAVKGILHMEGDLRGSLTNPECDVQIRLLDGSIGGVDLERAEVVASLTPTSRFLFNAKFEPIIQHGHVLIQGSIPVTFDQ</sequence>
<comment type="caution">
    <text evidence="1">The sequence shown here is derived from an EMBL/GenBank/DDBJ whole genome shotgun (WGS) entry which is preliminary data.</text>
</comment>
<protein>
    <submittedName>
        <fullName evidence="1">Embryo defective 2410 protein</fullName>
    </submittedName>
</protein>
<organism evidence="1 2">
    <name type="scientific">Trifolium medium</name>
    <dbReference type="NCBI Taxonomy" id="97028"/>
    <lineage>
        <taxon>Eukaryota</taxon>
        <taxon>Viridiplantae</taxon>
        <taxon>Streptophyta</taxon>
        <taxon>Embryophyta</taxon>
        <taxon>Tracheophyta</taxon>
        <taxon>Spermatophyta</taxon>
        <taxon>Magnoliopsida</taxon>
        <taxon>eudicotyledons</taxon>
        <taxon>Gunneridae</taxon>
        <taxon>Pentapetalae</taxon>
        <taxon>rosids</taxon>
        <taxon>fabids</taxon>
        <taxon>Fabales</taxon>
        <taxon>Fabaceae</taxon>
        <taxon>Papilionoideae</taxon>
        <taxon>50 kb inversion clade</taxon>
        <taxon>NPAAA clade</taxon>
        <taxon>Hologalegina</taxon>
        <taxon>IRL clade</taxon>
        <taxon>Trifolieae</taxon>
        <taxon>Trifolium</taxon>
    </lineage>
</organism>
<dbReference type="Proteomes" id="UP000265520">
    <property type="component" value="Unassembled WGS sequence"/>
</dbReference>
<name>A0A392RPU9_9FABA</name>
<evidence type="ECO:0000313" key="1">
    <source>
        <dbReference type="EMBL" id="MCI37576.1"/>
    </source>
</evidence>
<reference evidence="1 2" key="1">
    <citation type="journal article" date="2018" name="Front. Plant Sci.">
        <title>Red Clover (Trifolium pratense) and Zigzag Clover (T. medium) - A Picture of Genomic Similarities and Differences.</title>
        <authorList>
            <person name="Dluhosova J."/>
            <person name="Istvanek J."/>
            <person name="Nedelnik J."/>
            <person name="Repkova J."/>
        </authorList>
    </citation>
    <scope>NUCLEOTIDE SEQUENCE [LARGE SCALE GENOMIC DNA]</scope>
    <source>
        <strain evidence="2">cv. 10/8</strain>
        <tissue evidence="1">Leaf</tissue>
    </source>
</reference>
<dbReference type="InterPro" id="IPR053022">
    <property type="entry name" value="Chloroplast_translocon_comp"/>
</dbReference>
<dbReference type="PANTHER" id="PTHR34457">
    <property type="entry name" value="EMBRYO DEFECTIVE 2410"/>
    <property type="match status" value="1"/>
</dbReference>
<feature type="non-terminal residue" evidence="1">
    <location>
        <position position="1"/>
    </location>
</feature>
<feature type="non-terminal residue" evidence="1">
    <location>
        <position position="128"/>
    </location>
</feature>